<feature type="region of interest" description="Disordered" evidence="2">
    <location>
        <begin position="987"/>
        <end position="1009"/>
    </location>
</feature>
<dbReference type="Proteomes" id="UP000816034">
    <property type="component" value="Unassembled WGS sequence"/>
</dbReference>
<dbReference type="RefSeq" id="XP_044548767.1">
    <property type="nucleotide sequence ID" value="XM_044694063.1"/>
</dbReference>
<feature type="compositionally biased region" description="Polar residues" evidence="2">
    <location>
        <begin position="987"/>
        <end position="1006"/>
    </location>
</feature>
<accession>A0AA88KKJ9</accession>
<feature type="region of interest" description="Disordered" evidence="2">
    <location>
        <begin position="1913"/>
        <end position="1969"/>
    </location>
</feature>
<feature type="compositionally biased region" description="Polar residues" evidence="2">
    <location>
        <begin position="910"/>
        <end position="921"/>
    </location>
</feature>
<gene>
    <name evidence="3" type="ORF">C9374_004425</name>
</gene>
<feature type="compositionally biased region" description="Basic and acidic residues" evidence="2">
    <location>
        <begin position="1080"/>
        <end position="1092"/>
    </location>
</feature>
<dbReference type="GeneID" id="68096880"/>
<sequence length="1969" mass="221501">MSNVSSDNSRNRSNSNSASTLLTPSLHLSIQNNNNLLLSPRVNSSRSSSPMPSPGRFSSSPMPSPGRSNSASGFYSPMPSPGRYSPMPSPGRSNTVGNLNVLKRRGSFSRANSSMSVGTNHSSSQSFISIKINDEDSTIAETPNGELQPLSSKFKNNQQQKMIFDSPQMVATMKEIKSFKKNQAPTKETFRKIAQDLKDDKLISKLSRLHLDVIEKRRKEAKEQGVTFHEFGATGKVITDDDYDESLEFIEKVVKRLSDHLEYTKIELFKKLNVLVTNEEEDYSKTFKKTVVDVIESNKENSKTQANSNIIKTDEEIQQFFDEQIQLVHKYWQQEFVLRMKSSQTLQKEKELRNKELAKEEGNPNYIGIDQYRKLQLESKVLNSLIEQRDKLLEEQRTEYFKELLSLKEELLKANYQYSAPSYFPANFDKVLNLPFLEDENVKELNQVLLKTKTMLSEKENEIRTLLGTINNFQAETFEKLKKNQKECVVENLIETAKAFKFKADKFSADNENLVSLEKYNSLLQKFENMEQESESLKKEIISLQNIQRAQMNITTTDLKKPSTWLTMSQDLSFTSLGSPTSYHHEWNDDSEDETELHSTSEEDEIKKLKKRLKSKDNRIMQLSAIIEEMEVRLKTMHDPKQFKEAIMNPIRKFEAYKQQIAALESETFVLQKEIDLGSIREEEHIRSKNILSLKIEDLSSRLRDMFTWKAQQEAKTATYLKDIETMRGNVEKQKDKVKTRDRTIDNLKQQLSEMKKKLEEKQAPPLPTPTPTIISHSVFSSNCKDMEVQTDTSFLPKTHFKTFNDSDLLSSEETCDKSTQTSPHSLDSIEISVTSPKPSTLVTPSSSSHTIPSKPSTNNTTANNTTTTKSNTITLTSYSSKSPSSSNSGTKKPTETSTTTKTNPSESSQHVNTSTNHPQSSILLNHNISATSETPTTSNNNHDSTISTTATPTTFATLQQTKQEEPPLDLDDPDFAVRKVIRPVQKKQSNVTPSNNVITHSTGSTSKDELHDTCIQATATTSTNVKEISSSVCDSVATTPASSTSSTETVTELPPDSSTNESITIAPKMNESQPILKNTPEHNEKERKNDNKLPNNTTTNVSESSHQPTHNTHTTQADNSHDHGQNRQQTQSEKAHFISNEQHTHDHTPQHLVSSLEYTRGDSPIFYDIAHLMTKDEPPEETEEEKALHQHTEPTWYKIPKSGHSYPTESGEDPHENNISHHSSINHHQDHHHHATKDEHSAAIIERMKKQARLKKVTFSHGLDDGEKMEILESKFKKRIGMATLIDRVLVSQEGKQLRIHGYNDYYYDEHGNLVYGPNHNRTNQNTAAHQDDKQGVRDHTPNELNHHTEKGTASTKLNVVIRKNLKNDHPQLGSHEQNNGEEGNFTEMDEQDGNNSTGNKSNKRGRSTPYGIHFGKMSFNKSSTIDNKNNMHPFTGRSDEDGNHTSMNNFSRNANVNGYNSNSVVRYGKKYFNSRDLMGKDGVDDHSDQSTLYIGRNPYSSNINPNSNTTNNGTSHSIHFDVNSQYAISNFPNRKSRPNSSPSNPTSSGHNSPTRASQIFVSLGQHIEHSSSQKEKRLKELKQEEQDKLEKILTTWNQMSKGHPESIEKLKEEYMNQLREEEHAHYYDIKESKVVSPSKKGGKSHQLLEKEFSTLRYSSNDIVNTYQASPLSQNVTAGTSDEDDSKVELNDTTITVITSQDPNIATTNEEEKPSIEFDLSDERATPTEMIMRPLLKIKSYQSPPKSTTIDKDVTNTSNNTSMDMTHYEQMLSMYVANNPLAQNSSPPSSPTLNRMQSSSSTCTVTLHQVVPIHHNPTLISTKSLPSVVTATTPSTHLTTTTPRIGAIKGRRITPTPPPSANSISIFTTTSHSTANSSAMATPLSSREWSQKKSNAVPYVISRSKSAMGVRERVSASSVTTTTTTRKKIKTADSASSLRSSMPTSGRSVSVADEREISKRKLKSLVGQ</sequence>
<feature type="compositionally biased region" description="Polar residues" evidence="2">
    <location>
        <begin position="1934"/>
        <end position="1949"/>
    </location>
</feature>
<feature type="region of interest" description="Disordered" evidence="2">
    <location>
        <begin position="583"/>
        <end position="603"/>
    </location>
</feature>
<evidence type="ECO:0000313" key="3">
    <source>
        <dbReference type="EMBL" id="KAG2383088.1"/>
    </source>
</evidence>
<feature type="compositionally biased region" description="Polar residues" evidence="2">
    <location>
        <begin position="1093"/>
        <end position="1119"/>
    </location>
</feature>
<feature type="compositionally biased region" description="Polar residues" evidence="2">
    <location>
        <begin position="1321"/>
        <end position="1330"/>
    </location>
</feature>
<evidence type="ECO:0000256" key="2">
    <source>
        <dbReference type="SAM" id="MobiDB-lite"/>
    </source>
</evidence>
<comment type="caution">
    <text evidence="3">The sequence shown here is derived from an EMBL/GenBank/DDBJ whole genome shotgun (WGS) entry which is preliminary data.</text>
</comment>
<feature type="compositionally biased region" description="Low complexity" evidence="2">
    <location>
        <begin position="1916"/>
        <end position="1925"/>
    </location>
</feature>
<feature type="compositionally biased region" description="Polar residues" evidence="2">
    <location>
        <begin position="814"/>
        <end position="843"/>
    </location>
</feature>
<feature type="region of interest" description="Disordered" evidence="2">
    <location>
        <begin position="1424"/>
        <end position="1446"/>
    </location>
</feature>
<feature type="compositionally biased region" description="Basic and acidic residues" evidence="2">
    <location>
        <begin position="1481"/>
        <end position="1490"/>
    </location>
</feature>
<keyword evidence="4" id="KW-1185">Reference proteome</keyword>
<proteinExistence type="predicted"/>
<feature type="region of interest" description="Disordered" evidence="2">
    <location>
        <begin position="1"/>
        <end position="23"/>
    </location>
</feature>
<protein>
    <submittedName>
        <fullName evidence="3">Uncharacterized protein</fullName>
    </submittedName>
</protein>
<feature type="region of interest" description="Disordered" evidence="2">
    <location>
        <begin position="1481"/>
        <end position="1519"/>
    </location>
</feature>
<keyword evidence="1" id="KW-0175">Coiled coil</keyword>
<feature type="region of interest" description="Disordered" evidence="2">
    <location>
        <begin position="1532"/>
        <end position="1556"/>
    </location>
</feature>
<feature type="coiled-coil region" evidence="1">
    <location>
        <begin position="731"/>
        <end position="765"/>
    </location>
</feature>
<evidence type="ECO:0000313" key="4">
    <source>
        <dbReference type="Proteomes" id="UP000816034"/>
    </source>
</evidence>
<feature type="region of interest" description="Disordered" evidence="2">
    <location>
        <begin position="1037"/>
        <end position="1134"/>
    </location>
</feature>
<feature type="compositionally biased region" description="Low complexity" evidence="2">
    <location>
        <begin position="1037"/>
        <end position="1053"/>
    </location>
</feature>
<feature type="compositionally biased region" description="Low complexity" evidence="2">
    <location>
        <begin position="1499"/>
        <end position="1519"/>
    </location>
</feature>
<dbReference type="EMBL" id="PYSW02000021">
    <property type="protein sequence ID" value="KAG2383088.1"/>
    <property type="molecule type" value="Genomic_DNA"/>
</dbReference>
<evidence type="ECO:0000256" key="1">
    <source>
        <dbReference type="SAM" id="Coils"/>
    </source>
</evidence>
<feature type="coiled-coil region" evidence="1">
    <location>
        <begin position="520"/>
        <end position="547"/>
    </location>
</feature>
<reference evidence="3 4" key="1">
    <citation type="journal article" date="2018" name="BMC Genomics">
        <title>The genome of Naegleria lovaniensis, the basis for a comparative approach to unravel pathogenicity factors of the human pathogenic amoeba N. fowleri.</title>
        <authorList>
            <person name="Liechti N."/>
            <person name="Schurch N."/>
            <person name="Bruggmann R."/>
            <person name="Wittwer M."/>
        </authorList>
    </citation>
    <scope>NUCLEOTIDE SEQUENCE [LARGE SCALE GENOMIC DNA]</scope>
    <source>
        <strain evidence="3 4">ATCC 30569</strain>
    </source>
</reference>
<feature type="compositionally biased region" description="Low complexity" evidence="2">
    <location>
        <begin position="1"/>
        <end position="19"/>
    </location>
</feature>
<feature type="compositionally biased region" description="Polar residues" evidence="2">
    <location>
        <begin position="1424"/>
        <end position="1434"/>
    </location>
</feature>
<feature type="compositionally biased region" description="Low complexity" evidence="2">
    <location>
        <begin position="844"/>
        <end position="909"/>
    </location>
</feature>
<feature type="region of interest" description="Disordered" evidence="2">
    <location>
        <begin position="1320"/>
        <end position="1412"/>
    </location>
</feature>
<organism evidence="3 4">
    <name type="scientific">Naegleria lovaniensis</name>
    <name type="common">Amoeba</name>
    <dbReference type="NCBI Taxonomy" id="51637"/>
    <lineage>
        <taxon>Eukaryota</taxon>
        <taxon>Discoba</taxon>
        <taxon>Heterolobosea</taxon>
        <taxon>Tetramitia</taxon>
        <taxon>Eutetramitia</taxon>
        <taxon>Vahlkampfiidae</taxon>
        <taxon>Naegleria</taxon>
    </lineage>
</organism>
<feature type="region of interest" description="Disordered" evidence="2">
    <location>
        <begin position="1198"/>
        <end position="1241"/>
    </location>
</feature>
<feature type="compositionally biased region" description="Low complexity" evidence="2">
    <location>
        <begin position="38"/>
        <end position="70"/>
    </location>
</feature>
<feature type="compositionally biased region" description="Basic and acidic residues" evidence="2">
    <location>
        <begin position="1331"/>
        <end position="1352"/>
    </location>
</feature>
<name>A0AA88KKJ9_NAELO</name>
<feature type="coiled-coil region" evidence="1">
    <location>
        <begin position="442"/>
        <end position="476"/>
    </location>
</feature>
<feature type="region of interest" description="Disordered" evidence="2">
    <location>
        <begin position="38"/>
        <end position="98"/>
    </location>
</feature>
<feature type="region of interest" description="Disordered" evidence="2">
    <location>
        <begin position="814"/>
        <end position="921"/>
    </location>
</feature>
<feature type="compositionally biased region" description="Low complexity" evidence="2">
    <location>
        <begin position="1532"/>
        <end position="1555"/>
    </location>
</feature>